<comment type="caution">
    <text evidence="4">The sequence shown here is derived from an EMBL/GenBank/DDBJ whole genome shotgun (WGS) entry which is preliminary data.</text>
</comment>
<name>A0A1V8YHL6_9ENTE</name>
<evidence type="ECO:0000256" key="2">
    <source>
        <dbReference type="SAM" id="SignalP"/>
    </source>
</evidence>
<organism evidence="4 5">
    <name type="scientific">Enterococcus villorum</name>
    <dbReference type="NCBI Taxonomy" id="112904"/>
    <lineage>
        <taxon>Bacteria</taxon>
        <taxon>Bacillati</taxon>
        <taxon>Bacillota</taxon>
        <taxon>Bacilli</taxon>
        <taxon>Lactobacillales</taxon>
        <taxon>Enterococcaceae</taxon>
        <taxon>Enterococcus</taxon>
    </lineage>
</organism>
<dbReference type="PROSITE" id="PS50843">
    <property type="entry name" value="EXPANSIN_CBD"/>
    <property type="match status" value="1"/>
</dbReference>
<feature type="chain" id="PRO_5012709306" description="Expansin-like CBD domain-containing protein" evidence="2">
    <location>
        <begin position="25"/>
        <end position="883"/>
    </location>
</feature>
<evidence type="ECO:0000256" key="1">
    <source>
        <dbReference type="SAM" id="MobiDB-lite"/>
    </source>
</evidence>
<feature type="domain" description="Expansin-like CBD" evidence="3">
    <location>
        <begin position="594"/>
        <end position="687"/>
    </location>
</feature>
<reference evidence="4 5" key="1">
    <citation type="journal article" date="2017" name="BMC Microbiol.">
        <title>Comparative genomics of Enterococcus spp. isolated from bovine feces.</title>
        <authorList>
            <person name="Beukers A.G."/>
            <person name="Zaheer R."/>
            <person name="Goji N."/>
            <person name="Amoako K.K."/>
            <person name="Chaves A.V."/>
            <person name="Ward M.P."/>
            <person name="McAllister T.A."/>
        </authorList>
    </citation>
    <scope>NUCLEOTIDE SEQUENCE [LARGE SCALE GENOMIC DNA]</scope>
    <source>
        <strain evidence="4 5">F1129D 143</strain>
    </source>
</reference>
<dbReference type="Proteomes" id="UP000192477">
    <property type="component" value="Unassembled WGS sequence"/>
</dbReference>
<dbReference type="AlphaFoldDB" id="A0A1V8YHL6"/>
<evidence type="ECO:0000313" key="5">
    <source>
        <dbReference type="Proteomes" id="UP000192477"/>
    </source>
</evidence>
<dbReference type="EMBL" id="MJEA01000010">
    <property type="protein sequence ID" value="OQO69591.1"/>
    <property type="molecule type" value="Genomic_DNA"/>
</dbReference>
<dbReference type="STRING" id="112904.BH747_09995"/>
<evidence type="ECO:0000259" key="3">
    <source>
        <dbReference type="PROSITE" id="PS50843"/>
    </source>
</evidence>
<feature type="region of interest" description="Disordered" evidence="1">
    <location>
        <begin position="525"/>
        <end position="544"/>
    </location>
</feature>
<proteinExistence type="predicted"/>
<protein>
    <recommendedName>
        <fullName evidence="3">Expansin-like CBD domain-containing protein</fullName>
    </recommendedName>
</protein>
<keyword evidence="2" id="KW-0732">Signal</keyword>
<dbReference type="InterPro" id="IPR007117">
    <property type="entry name" value="Expansin_CBD"/>
</dbReference>
<dbReference type="Gene3D" id="2.60.40.10">
    <property type="entry name" value="Immunoglobulins"/>
    <property type="match status" value="1"/>
</dbReference>
<dbReference type="OrthoDB" id="2170790at2"/>
<accession>A0A1V8YHL6</accession>
<feature type="signal peptide" evidence="2">
    <location>
        <begin position="1"/>
        <end position="24"/>
    </location>
</feature>
<gene>
    <name evidence="4" type="ORF">BH747_09995</name>
</gene>
<dbReference type="InterPro" id="IPR013783">
    <property type="entry name" value="Ig-like_fold"/>
</dbReference>
<evidence type="ECO:0000313" key="4">
    <source>
        <dbReference type="EMBL" id="OQO69591.1"/>
    </source>
</evidence>
<sequence length="883" mass="98285">MEKKNGLFLISTLSTLLISSVVLASPIVNAGTKSEDISSNVVTARSQYDQQKDVSPRISGNTGWGTTFTNWGNSGDLTFSTTATSLLSGGIGSRFKNEFQIDDSIAEQLFSVPDWKSYITGTITRPVGLIGNHTTDIRDGLNKNADDNDSISYDSTSHKLIYQTPTYLLDLGVNQKIEWNITLNMEAFHKAYPEKLVKRKMQYEFVSQTYNDDLNISLFDEGSSTYIYAIDDDHWIGAEVDPTSINLDDNYNASGVGVQKTGDEYTEYTVSLMLNNKIIATNIPMNSSYKWSYDCSKYGLKSGDTLEARVEGHLANGGRNYSSWTSTAVGAAISYDNWKVNNPILSQPFEGATSVQVDLPNQNVQLNRTYKCIVNIDGKEVATEEYEGHQIELGIPFKDLELEQGQKVSVQIVGHQNGKNDKVSQVDTKEVMANEDFPYNSWVVKAPTAIEEVMSGDSTIDIVTADQDPHNGRTYTLKTYVNGTLINSRDISREKTSYSVVYTDQDGNIKSLNAGDVIKTVITGHQRDEKDKTSSETSIVVKESKQSINGEDVTAYVGDALPEDDAFKASATDKEGQSEKVSIDKTKVDMTKAGDYDVVITAADGQTKTVKVHVKEHEKVLTTNCFERSYWQNYGMVYEGRLKNQDWDMSNTENLKETINIIDANGVTVNQVNAVPTNWYDEKVYDGFQFILDNNLLASLEEGTYSYQIQVTYKGETYDAVPITNEFNTSGFSLYSSLYHDDYLDLEPTVVKGDIVTPILEGNMPEIKIEKQTSTATIKELNVYFNDQMQYVIDGYVESDSAEYTKELIVTDQGGNIVYSKENLPNVSTNWENPVDVELSTTYQAVIPTEFTTTTQGLKVGQYIYTINVKDANGNIISSQEVK</sequence>
<dbReference type="RefSeq" id="WP_081184303.1">
    <property type="nucleotide sequence ID" value="NZ_MJEA01000010.1"/>
</dbReference>
<feature type="compositionally biased region" description="Basic and acidic residues" evidence="1">
    <location>
        <begin position="525"/>
        <end position="534"/>
    </location>
</feature>